<protein>
    <submittedName>
        <fullName evidence="2">Uncharacterized protein</fullName>
    </submittedName>
</protein>
<name>A0ABR2PMD4_9ROSI</name>
<gene>
    <name evidence="2" type="ORF">V6N11_063772</name>
</gene>
<dbReference type="EMBL" id="JBBPBN010000056">
    <property type="protein sequence ID" value="KAK8989340.1"/>
    <property type="molecule type" value="Genomic_DNA"/>
</dbReference>
<keyword evidence="1" id="KW-0732">Signal</keyword>
<organism evidence="2 3">
    <name type="scientific">Hibiscus sabdariffa</name>
    <name type="common">roselle</name>
    <dbReference type="NCBI Taxonomy" id="183260"/>
    <lineage>
        <taxon>Eukaryota</taxon>
        <taxon>Viridiplantae</taxon>
        <taxon>Streptophyta</taxon>
        <taxon>Embryophyta</taxon>
        <taxon>Tracheophyta</taxon>
        <taxon>Spermatophyta</taxon>
        <taxon>Magnoliopsida</taxon>
        <taxon>eudicotyledons</taxon>
        <taxon>Gunneridae</taxon>
        <taxon>Pentapetalae</taxon>
        <taxon>rosids</taxon>
        <taxon>malvids</taxon>
        <taxon>Malvales</taxon>
        <taxon>Malvaceae</taxon>
        <taxon>Malvoideae</taxon>
        <taxon>Hibiscus</taxon>
    </lineage>
</organism>
<proteinExistence type="predicted"/>
<keyword evidence="3" id="KW-1185">Reference proteome</keyword>
<feature type="chain" id="PRO_5046932295" evidence="1">
    <location>
        <begin position="41"/>
        <end position="85"/>
    </location>
</feature>
<reference evidence="2 3" key="1">
    <citation type="journal article" date="2024" name="G3 (Bethesda)">
        <title>Genome assembly of Hibiscus sabdariffa L. provides insights into metabolisms of medicinal natural products.</title>
        <authorList>
            <person name="Kim T."/>
        </authorList>
    </citation>
    <scope>NUCLEOTIDE SEQUENCE [LARGE SCALE GENOMIC DNA]</scope>
    <source>
        <strain evidence="2">TK-2024</strain>
        <tissue evidence="2">Old leaves</tissue>
    </source>
</reference>
<evidence type="ECO:0000313" key="2">
    <source>
        <dbReference type="EMBL" id="KAK8989340.1"/>
    </source>
</evidence>
<sequence length="85" mass="9552">MKPPEPRFFPENHSEARNFLSSPFLFVIVFLLLQIPETIAAQIPLEYIKHCDDVVPASTAEPSVLSSMLASRKTTLIVIKLESIK</sequence>
<comment type="caution">
    <text evidence="2">The sequence shown here is derived from an EMBL/GenBank/DDBJ whole genome shotgun (WGS) entry which is preliminary data.</text>
</comment>
<evidence type="ECO:0000256" key="1">
    <source>
        <dbReference type="SAM" id="SignalP"/>
    </source>
</evidence>
<feature type="signal peptide" evidence="1">
    <location>
        <begin position="1"/>
        <end position="40"/>
    </location>
</feature>
<dbReference type="Proteomes" id="UP001396334">
    <property type="component" value="Unassembled WGS sequence"/>
</dbReference>
<accession>A0ABR2PMD4</accession>
<evidence type="ECO:0000313" key="3">
    <source>
        <dbReference type="Proteomes" id="UP001396334"/>
    </source>
</evidence>